<feature type="domain" description="Mannosyl-glycoprotein endo-beta-N-acetylglucosamidase-like" evidence="1">
    <location>
        <begin position="3"/>
        <end position="68"/>
    </location>
</feature>
<evidence type="ECO:0000313" key="2">
    <source>
        <dbReference type="EMBL" id="MBB4026453.1"/>
    </source>
</evidence>
<organism evidence="2 3">
    <name type="scientific">Butyricimonas faecihominis</name>
    <dbReference type="NCBI Taxonomy" id="1472416"/>
    <lineage>
        <taxon>Bacteria</taxon>
        <taxon>Pseudomonadati</taxon>
        <taxon>Bacteroidota</taxon>
        <taxon>Bacteroidia</taxon>
        <taxon>Bacteroidales</taxon>
        <taxon>Odoribacteraceae</taxon>
        <taxon>Butyricimonas</taxon>
    </lineage>
</organism>
<gene>
    <name evidence="2" type="ORF">GGR14_002247</name>
</gene>
<name>A0A7W6HWT7_9BACT</name>
<accession>A0A7W6HWT7</accession>
<proteinExistence type="predicted"/>
<dbReference type="AlphaFoldDB" id="A0A7W6HWT7"/>
<dbReference type="InterPro" id="IPR002901">
    <property type="entry name" value="MGlyc_endo_b_GlcNAc-like_dom"/>
</dbReference>
<sequence>MINIKDSFKDYKNYEDWANQYINLLTNKRYGKAFSMSEQEFMPYIIKQGYATDPNYISKYNKVLNEVKKYEVGGKIQRFKDGKPVKKAMTNGNYGTNLTGWQFFKGRMMDSPFFGALCALGLCTTENAPEYRRNLLYNRHNPSGNEATAIVDYLNLEGAHKPRPKSLSGTPAEEAFYARYHYLPQDLIKSTNIRRPNGKDDNLKDAEFVTTTKGMDLRMQALADTLNLGKLARMSPELYKKLQEKHEGLVDQEDLKKSYAFSKDLLDHPNVPKQAHEDLSIKKEKGADGGNYTGLGALRYYGMQWDDKDKQIYGWDSYNFDWWQRLIGSMPAREKSLEIRTKIPFDPTKGSKLLRDNLQYFDNE</sequence>
<evidence type="ECO:0000313" key="3">
    <source>
        <dbReference type="Proteomes" id="UP000546007"/>
    </source>
</evidence>
<reference evidence="2 3" key="1">
    <citation type="submission" date="2020-08" db="EMBL/GenBank/DDBJ databases">
        <title>Genomic Encyclopedia of Type Strains, Phase IV (KMG-IV): sequencing the most valuable type-strain genomes for metagenomic binning, comparative biology and taxonomic classification.</title>
        <authorList>
            <person name="Goeker M."/>
        </authorList>
    </citation>
    <scope>NUCLEOTIDE SEQUENCE [LARGE SCALE GENOMIC DNA]</scope>
    <source>
        <strain evidence="2 3">DSM 105721</strain>
    </source>
</reference>
<dbReference type="GO" id="GO:0004040">
    <property type="term" value="F:amidase activity"/>
    <property type="evidence" value="ECO:0007669"/>
    <property type="project" value="InterPro"/>
</dbReference>
<dbReference type="Pfam" id="PF01832">
    <property type="entry name" value="Glucosaminidase"/>
    <property type="match status" value="1"/>
</dbReference>
<dbReference type="Proteomes" id="UP000546007">
    <property type="component" value="Unassembled WGS sequence"/>
</dbReference>
<evidence type="ECO:0000259" key="1">
    <source>
        <dbReference type="Pfam" id="PF01832"/>
    </source>
</evidence>
<keyword evidence="3" id="KW-1185">Reference proteome</keyword>
<protein>
    <recommendedName>
        <fullName evidence="1">Mannosyl-glycoprotein endo-beta-N-acetylglucosamidase-like domain-containing protein</fullName>
    </recommendedName>
</protein>
<dbReference type="EMBL" id="JACIES010000005">
    <property type="protein sequence ID" value="MBB4026453.1"/>
    <property type="molecule type" value="Genomic_DNA"/>
</dbReference>
<dbReference type="Gene3D" id="1.10.530.10">
    <property type="match status" value="1"/>
</dbReference>
<comment type="caution">
    <text evidence="2">The sequence shown here is derived from an EMBL/GenBank/DDBJ whole genome shotgun (WGS) entry which is preliminary data.</text>
</comment>